<dbReference type="PROSITE" id="PS01186">
    <property type="entry name" value="EGF_2"/>
    <property type="match status" value="1"/>
</dbReference>
<dbReference type="Pfam" id="PF07645">
    <property type="entry name" value="EGF_CA"/>
    <property type="match status" value="2"/>
</dbReference>
<evidence type="ECO:0000256" key="1">
    <source>
        <dbReference type="ARBA" id="ARBA00022536"/>
    </source>
</evidence>
<dbReference type="Proteomes" id="UP001159405">
    <property type="component" value="Unassembled WGS sequence"/>
</dbReference>
<dbReference type="InterPro" id="IPR000742">
    <property type="entry name" value="EGF"/>
</dbReference>
<dbReference type="PROSITE" id="PS50041">
    <property type="entry name" value="C_TYPE_LECTIN_2"/>
    <property type="match status" value="1"/>
</dbReference>
<dbReference type="PROSITE" id="PS01187">
    <property type="entry name" value="EGF_CA"/>
    <property type="match status" value="2"/>
</dbReference>
<sequence length="896" mass="99999">MSGEQHVPPVLFAVFAAAMLLALGSQAASFKSGKINNITAMSSGLFACEKITFEEPFSGGKQVKVFVSPGNSTNGAAVWVESEDQSQFRACIYEYSDGSNAAAELNWIALESAPSGAQLGTTSLDSWTTGTKCKKVDFPQYTNTTETQICVRNYDPKSKDTINVDYLVFGDPDPCIDVYCNYHGLCKAFGPYDARCVCIDSCPSFQVPVCSSNGTTFDNDCFYKQEMCMLQLNHTVQHPGSCEGFPYQRSRLHMPHIPSLGYSHCEVIHLRPFVFYPDKPVQVQVTVNHVDTRDMNYVHDAAVSWIEDVSVEQFTACVMAAGFNERKSRANVSLDWIAYQGAPDGGVSGEVRMSQWWTGTTCKTVNFPSSNVFSHGRYKVPEQPSVFITAAHHRAGLKRDAASVWLEDISLSSFKICLRELQNYAGSHEDISVNWLAFSSIETPFFSEHNSIYFANSQPPQAWNNNAFCRDISFVKVYKNAPSVFVSANHTSSVGGVDPMHNSITAWVEYINTTGARVCLKELYESKYDPLSVSYTVMTDICQTEWSYFDGYCYLTSRACATWLTAQSNCSTMSSNLVTVYSQEENVYIQHRHNGERSWIGLNDRSVEGSFAWASKDTSNFELWAPNQPNDWKNEDCVHTLGARHRYEWNDVSCDNCFNYTCFKDLDECATNAYTCGVNAECRNTVGSYICVCKVGYTGDAYTTCTDINECTRRTHNCHPSLGRCVNTVGSFSCFCINQFTGDGRICSRLVDECQAEPGPPYKDRDKRKGYMSLTNADRTVNFGISVKKTDKGEKGWFRFEGSAGTKMKDSCPRYSYRYSQPRSNTCNTNAPGWMSGSEPNVNDGQVTRTACFTWNSNCCYWSTSITVRNCGSYLVYHLTSTPDDGTHSLRYCGNG</sequence>
<feature type="chain" id="PRO_5046924694" evidence="6">
    <location>
        <begin position="28"/>
        <end position="896"/>
    </location>
</feature>
<feature type="domain" description="EGF-like" evidence="7">
    <location>
        <begin position="707"/>
        <end position="748"/>
    </location>
</feature>
<evidence type="ECO:0000256" key="6">
    <source>
        <dbReference type="SAM" id="SignalP"/>
    </source>
</evidence>
<dbReference type="SMART" id="SM00181">
    <property type="entry name" value="EGF"/>
    <property type="match status" value="2"/>
</dbReference>
<dbReference type="InterPro" id="IPR016187">
    <property type="entry name" value="CTDL_fold"/>
</dbReference>
<evidence type="ECO:0000256" key="3">
    <source>
        <dbReference type="ARBA" id="ARBA00022737"/>
    </source>
</evidence>
<dbReference type="CDD" id="cd00054">
    <property type="entry name" value="EGF_CA"/>
    <property type="match status" value="2"/>
</dbReference>
<feature type="domain" description="EGF-like" evidence="7">
    <location>
        <begin position="665"/>
        <end position="706"/>
    </location>
</feature>
<dbReference type="InterPro" id="IPR057774">
    <property type="entry name" value="D8C_UMOD/GP2/OIT3-like"/>
</dbReference>
<dbReference type="CDD" id="cd00104">
    <property type="entry name" value="KAZAL_FS"/>
    <property type="match status" value="1"/>
</dbReference>
<feature type="domain" description="Kazal-like" evidence="9">
    <location>
        <begin position="197"/>
        <end position="244"/>
    </location>
</feature>
<dbReference type="InterPro" id="IPR002350">
    <property type="entry name" value="Kazal_dom"/>
</dbReference>
<feature type="domain" description="C-type lectin" evidence="8">
    <location>
        <begin position="549"/>
        <end position="663"/>
    </location>
</feature>
<evidence type="ECO:0000256" key="5">
    <source>
        <dbReference type="PROSITE-ProRule" id="PRU00076"/>
    </source>
</evidence>
<dbReference type="Gene3D" id="3.10.100.10">
    <property type="entry name" value="Mannose-Binding Protein A, subunit A"/>
    <property type="match status" value="1"/>
</dbReference>
<keyword evidence="3" id="KW-0677">Repeat</keyword>
<dbReference type="InterPro" id="IPR001881">
    <property type="entry name" value="EGF-like_Ca-bd_dom"/>
</dbReference>
<dbReference type="InterPro" id="IPR009030">
    <property type="entry name" value="Growth_fac_rcpt_cys_sf"/>
</dbReference>
<dbReference type="SUPFAM" id="SSF100895">
    <property type="entry name" value="Kazal-type serine protease inhibitors"/>
    <property type="match status" value="1"/>
</dbReference>
<organism evidence="10 11">
    <name type="scientific">Porites lobata</name>
    <dbReference type="NCBI Taxonomy" id="104759"/>
    <lineage>
        <taxon>Eukaryota</taxon>
        <taxon>Metazoa</taxon>
        <taxon>Cnidaria</taxon>
        <taxon>Anthozoa</taxon>
        <taxon>Hexacorallia</taxon>
        <taxon>Scleractinia</taxon>
        <taxon>Fungiina</taxon>
        <taxon>Poritidae</taxon>
        <taxon>Porites</taxon>
    </lineage>
</organism>
<dbReference type="EMBL" id="CALNXK010000263">
    <property type="protein sequence ID" value="CAH3179794.1"/>
    <property type="molecule type" value="Genomic_DNA"/>
</dbReference>
<dbReference type="InterPro" id="IPR018097">
    <property type="entry name" value="EGF_Ca-bd_CS"/>
</dbReference>
<evidence type="ECO:0000256" key="4">
    <source>
        <dbReference type="ARBA" id="ARBA00023157"/>
    </source>
</evidence>
<dbReference type="InterPro" id="IPR000152">
    <property type="entry name" value="EGF-type_Asp/Asn_hydroxyl_site"/>
</dbReference>
<evidence type="ECO:0000256" key="2">
    <source>
        <dbReference type="ARBA" id="ARBA00022729"/>
    </source>
</evidence>
<reference evidence="10 11" key="1">
    <citation type="submission" date="2022-05" db="EMBL/GenBank/DDBJ databases">
        <authorList>
            <consortium name="Genoscope - CEA"/>
            <person name="William W."/>
        </authorList>
    </citation>
    <scope>NUCLEOTIDE SEQUENCE [LARGE SCALE GENOMIC DNA]</scope>
</reference>
<evidence type="ECO:0000313" key="10">
    <source>
        <dbReference type="EMBL" id="CAH3179794.1"/>
    </source>
</evidence>
<comment type="caution">
    <text evidence="5">Lacks conserved residue(s) required for the propagation of feature annotation.</text>
</comment>
<accession>A0ABN8RK64</accession>
<dbReference type="SUPFAM" id="SSF56436">
    <property type="entry name" value="C-type lectin-like"/>
    <property type="match status" value="1"/>
</dbReference>
<dbReference type="InterPro" id="IPR036058">
    <property type="entry name" value="Kazal_dom_sf"/>
</dbReference>
<feature type="signal peptide" evidence="6">
    <location>
        <begin position="1"/>
        <end position="27"/>
    </location>
</feature>
<dbReference type="PANTHER" id="PTHR24039">
    <property type="entry name" value="FIBRILLIN-RELATED"/>
    <property type="match status" value="1"/>
</dbReference>
<dbReference type="InterPro" id="IPR016186">
    <property type="entry name" value="C-type_lectin-like/link_sf"/>
</dbReference>
<dbReference type="Gene3D" id="3.30.60.30">
    <property type="match status" value="1"/>
</dbReference>
<dbReference type="Pfam" id="PF23283">
    <property type="entry name" value="D8C_UMOD"/>
    <property type="match status" value="1"/>
</dbReference>
<dbReference type="Gene3D" id="2.10.25.10">
    <property type="entry name" value="Laminin"/>
    <property type="match status" value="2"/>
</dbReference>
<dbReference type="InterPro" id="IPR001304">
    <property type="entry name" value="C-type_lectin-like"/>
</dbReference>
<dbReference type="Pfam" id="PF00059">
    <property type="entry name" value="Lectin_C"/>
    <property type="match status" value="1"/>
</dbReference>
<dbReference type="Gene3D" id="2.60.40.2080">
    <property type="match status" value="1"/>
</dbReference>
<keyword evidence="11" id="KW-1185">Reference proteome</keyword>
<dbReference type="InterPro" id="IPR049883">
    <property type="entry name" value="NOTCH1_EGF-like"/>
</dbReference>
<dbReference type="PROSITE" id="PS00615">
    <property type="entry name" value="C_TYPE_LECTIN_1"/>
    <property type="match status" value="1"/>
</dbReference>
<dbReference type="InterPro" id="IPR037221">
    <property type="entry name" value="H-type_lectin_dom_sf"/>
</dbReference>
<dbReference type="InterPro" id="IPR018378">
    <property type="entry name" value="C-type_lectin_CS"/>
</dbReference>
<evidence type="ECO:0000313" key="11">
    <source>
        <dbReference type="Proteomes" id="UP001159405"/>
    </source>
</evidence>
<keyword evidence="1 5" id="KW-0245">EGF-like domain</keyword>
<protein>
    <submittedName>
        <fullName evidence="10">Uncharacterized protein</fullName>
    </submittedName>
</protein>
<proteinExistence type="predicted"/>
<dbReference type="PROSITE" id="PS00010">
    <property type="entry name" value="ASX_HYDROXYL"/>
    <property type="match status" value="2"/>
</dbReference>
<dbReference type="Pfam" id="PF07648">
    <property type="entry name" value="Kazal_2"/>
    <property type="match status" value="1"/>
</dbReference>
<evidence type="ECO:0000259" key="7">
    <source>
        <dbReference type="PROSITE" id="PS50026"/>
    </source>
</evidence>
<dbReference type="PROSITE" id="PS50026">
    <property type="entry name" value="EGF_3"/>
    <property type="match status" value="2"/>
</dbReference>
<dbReference type="SMART" id="SM00034">
    <property type="entry name" value="CLECT"/>
    <property type="match status" value="1"/>
</dbReference>
<dbReference type="SMART" id="SM00179">
    <property type="entry name" value="EGF_CA"/>
    <property type="match status" value="2"/>
</dbReference>
<dbReference type="SUPFAM" id="SSF57184">
    <property type="entry name" value="Growth factor receptor domain"/>
    <property type="match status" value="1"/>
</dbReference>
<keyword evidence="2 6" id="KW-0732">Signal</keyword>
<gene>
    <name evidence="10" type="ORF">PLOB_00022461</name>
</gene>
<keyword evidence="4" id="KW-1015">Disulfide bond</keyword>
<dbReference type="PROSITE" id="PS51465">
    <property type="entry name" value="KAZAL_2"/>
    <property type="match status" value="1"/>
</dbReference>
<name>A0ABN8RK64_9CNID</name>
<evidence type="ECO:0000259" key="8">
    <source>
        <dbReference type="PROSITE" id="PS50041"/>
    </source>
</evidence>
<dbReference type="SMART" id="SM00280">
    <property type="entry name" value="KAZAL"/>
    <property type="match status" value="1"/>
</dbReference>
<comment type="caution">
    <text evidence="10">The sequence shown here is derived from an EMBL/GenBank/DDBJ whole genome shotgun (WGS) entry which is preliminary data.</text>
</comment>
<evidence type="ECO:0000259" key="9">
    <source>
        <dbReference type="PROSITE" id="PS51465"/>
    </source>
</evidence>